<dbReference type="Pfam" id="PF03399">
    <property type="entry name" value="SAC3_GANP"/>
    <property type="match status" value="1"/>
</dbReference>
<evidence type="ECO:0000256" key="4">
    <source>
        <dbReference type="ARBA" id="ARBA00022737"/>
    </source>
</evidence>
<dbReference type="PROSITE" id="PS50089">
    <property type="entry name" value="ZF_RING_2"/>
    <property type="match status" value="1"/>
</dbReference>
<keyword evidence="5 10" id="KW-0863">Zinc-finger</keyword>
<dbReference type="GO" id="GO:0008270">
    <property type="term" value="F:zinc ion binding"/>
    <property type="evidence" value="ECO:0007669"/>
    <property type="project" value="UniProtKB-KW"/>
</dbReference>
<dbReference type="OMA" id="EIPECQE"/>
<evidence type="ECO:0000256" key="11">
    <source>
        <dbReference type="SAM" id="MobiDB-lite"/>
    </source>
</evidence>
<evidence type="ECO:0000256" key="7">
    <source>
        <dbReference type="ARBA" id="ARBA00023015"/>
    </source>
</evidence>
<evidence type="ECO:0000259" key="12">
    <source>
        <dbReference type="PROSITE" id="PS50089"/>
    </source>
</evidence>
<comment type="similarity">
    <text evidence="2">Belongs to the NFX1 family.</text>
</comment>
<keyword evidence="9" id="KW-0539">Nucleus</keyword>
<comment type="caution">
    <text evidence="13">The sequence shown here is derived from an EMBL/GenBank/DDBJ whole genome shotgun (WGS) entry which is preliminary data.</text>
</comment>
<proteinExistence type="inferred from homology"/>
<dbReference type="CDD" id="cd06008">
    <property type="entry name" value="NF-X1-zinc-finger"/>
    <property type="match status" value="5"/>
</dbReference>
<evidence type="ECO:0000256" key="9">
    <source>
        <dbReference type="ARBA" id="ARBA00023242"/>
    </source>
</evidence>
<evidence type="ECO:0000313" key="13">
    <source>
        <dbReference type="EMBL" id="CAD8197580.1"/>
    </source>
</evidence>
<evidence type="ECO:0000256" key="2">
    <source>
        <dbReference type="ARBA" id="ARBA00007269"/>
    </source>
</evidence>
<dbReference type="GO" id="GO:0000981">
    <property type="term" value="F:DNA-binding transcription factor activity, RNA polymerase II-specific"/>
    <property type="evidence" value="ECO:0007669"/>
    <property type="project" value="TreeGrafter"/>
</dbReference>
<dbReference type="PANTHER" id="PTHR12360">
    <property type="entry name" value="NUCLEAR TRANSCRIPTION FACTOR, X-BOX BINDING 1 NFX1"/>
    <property type="match status" value="1"/>
</dbReference>
<sequence>MAFCLEDEQRRGSIWEVSDKNREQTNTLEIIKEQCRQIIFESQSKIFDFKQFQLMSKQYNKRGNYKPRQEVYEYVTKEEYEQQQIQQNQEQQQKAYNPPKKQQQQIQKNKQDDERREQQQPQHYQKKQPEYKQYQKQNNQKDTKTYQKRFQQSVEVDEDYRRDDPQVEEDTQKFDITKVKQKELTQTLIKMLKYRKIECPVCYDKIHPQQKIWSCTQCYSPFHLYCMHKWIKNLNPKNTNQLFYWSCPKCNLMIQDKLPEYKCFCGKQQEPEADSYSVPHSCSQKCEKKRGQYCPHPCPMDCHPGPCPECHVQGVEIKCFCGKKAKQMQCSEIKKDFSCGQPCGKVLNCNRHFCQKPCHNGNCQPCSETHEVQCYCGSQKDTINCAQASYSCGKICGKVLDCGNHQCFEQCHPNCQPCKLKPELIVYCACGKYKINDLIKEQRKSCLDPIPNCGTPIETTLACGHKSRTICGSDYPECVQKVKEKCRCGDSTRLKLCNDKSLFVCDDVCKKKKSCGVHFCQKECCPSGDQEAHLCLKVCNKPLPCGQHNCDQFCHIGACQQCPIIINQPLYCPCGKSVKNPPMKCGTAPPSCLEVCNKVLECGHSCKSLCHPGPCPNCMEQIDKFCRCKQNQLSTICSKQAVCRNVCNKVLNCGHKCQEICQAQEECPGNGPEGCGQKCNAKKLCNHLCQEICHPNQPCPKQPCKIQIRIVCSCGNRDTFTECGVVDELIEKTLKCDQKCQNIKRFGAFYKSNSLVDIEKTYYPDILLKYTHYNLQNLQKMEEKIEHFLVHSKPEDGYDFSFPRSEWSELKKVALQTLFSRHYKFDVQILKTQNKQYLFSLYKTQDTCIPKIKLSEYFIKVQKGIIKRDHQPFKAKIKTFYEVSSTDAVNIENALSDFKGDFYSERQSQQYVLNFWDEAQAELALKKLKKAVGLLNVNWVLEMNQQCLDEYKRIFDPAQENDIIVKPKKVKQYEYEEQTIEVQYTKLEEENFSKLQKQYSDKAKLTKKCDDEEIEERTKNEQLSIFEQDGFYQFEIQPIRENIIRAYKSEQKPFLPEYVRTPDTLCKTVDFLLQNFLRADAPDSDFKKPMKGDTPRDIEYEDIYEFIHDRLKQVRVELNYLQYEDQSTYVKIIRFYVLSHSQLTDNQDNLRTLSELLKTFRNEETLQYTLILSCFHEIPECQEFYSQMLKMKEQSENQNPTIQIFIDLVTQMDSKQYHKYFDLYQKSDNLLVKSLMHGFLRLVLGQVNLQFQQIVSSLEQDQQFIAVARLLEQLQVGEKDNLIEYLNQLGVSDLQFQVSQSDSEVEEINISQILQQLKKKKPLEILDLDRLAAIF</sequence>
<keyword evidence="4" id="KW-0677">Repeat</keyword>
<feature type="compositionally biased region" description="Basic and acidic residues" evidence="11">
    <location>
        <begin position="109"/>
        <end position="118"/>
    </location>
</feature>
<protein>
    <recommendedName>
        <fullName evidence="12">RING-type domain-containing protein</fullName>
    </recommendedName>
</protein>
<dbReference type="OrthoDB" id="6512771at2759"/>
<gene>
    <name evidence="13" type="ORF">POCTA_138.1.T1140194</name>
</gene>
<keyword evidence="6" id="KW-0862">Zinc</keyword>
<evidence type="ECO:0000256" key="3">
    <source>
        <dbReference type="ARBA" id="ARBA00022723"/>
    </source>
</evidence>
<evidence type="ECO:0000256" key="10">
    <source>
        <dbReference type="PROSITE-ProRule" id="PRU00175"/>
    </source>
</evidence>
<dbReference type="InterPro" id="IPR034078">
    <property type="entry name" value="NFX1_fam"/>
</dbReference>
<evidence type="ECO:0000313" key="14">
    <source>
        <dbReference type="Proteomes" id="UP000683925"/>
    </source>
</evidence>
<feature type="region of interest" description="Disordered" evidence="11">
    <location>
        <begin position="85"/>
        <end position="168"/>
    </location>
</feature>
<keyword evidence="7" id="KW-0805">Transcription regulation</keyword>
<feature type="domain" description="RING-type" evidence="12">
    <location>
        <begin position="199"/>
        <end position="251"/>
    </location>
</feature>
<evidence type="ECO:0000256" key="1">
    <source>
        <dbReference type="ARBA" id="ARBA00004123"/>
    </source>
</evidence>
<dbReference type="InterPro" id="IPR001841">
    <property type="entry name" value="Znf_RING"/>
</dbReference>
<organism evidence="13 14">
    <name type="scientific">Paramecium octaurelia</name>
    <dbReference type="NCBI Taxonomy" id="43137"/>
    <lineage>
        <taxon>Eukaryota</taxon>
        <taxon>Sar</taxon>
        <taxon>Alveolata</taxon>
        <taxon>Ciliophora</taxon>
        <taxon>Intramacronucleata</taxon>
        <taxon>Oligohymenophorea</taxon>
        <taxon>Peniculida</taxon>
        <taxon>Parameciidae</taxon>
        <taxon>Paramecium</taxon>
    </lineage>
</organism>
<evidence type="ECO:0000256" key="5">
    <source>
        <dbReference type="ARBA" id="ARBA00022771"/>
    </source>
</evidence>
<accession>A0A8S1X996</accession>
<dbReference type="EMBL" id="CAJJDP010000114">
    <property type="protein sequence ID" value="CAD8197580.1"/>
    <property type="molecule type" value="Genomic_DNA"/>
</dbReference>
<dbReference type="InterPro" id="IPR005062">
    <property type="entry name" value="SAC3/GANP/THP3_conserved"/>
</dbReference>
<dbReference type="InterPro" id="IPR000967">
    <property type="entry name" value="Znf_NFX1"/>
</dbReference>
<name>A0A8S1X996_PAROT</name>
<dbReference type="Pfam" id="PF01422">
    <property type="entry name" value="zf-NF-X1"/>
    <property type="match status" value="6"/>
</dbReference>
<keyword evidence="3" id="KW-0479">Metal-binding</keyword>
<dbReference type="GO" id="GO:0000977">
    <property type="term" value="F:RNA polymerase II transcription regulatory region sequence-specific DNA binding"/>
    <property type="evidence" value="ECO:0007669"/>
    <property type="project" value="TreeGrafter"/>
</dbReference>
<evidence type="ECO:0000256" key="6">
    <source>
        <dbReference type="ARBA" id="ARBA00022833"/>
    </source>
</evidence>
<comment type="subcellular location">
    <subcellularLocation>
        <location evidence="1">Nucleus</location>
    </subcellularLocation>
</comment>
<reference evidence="13" key="1">
    <citation type="submission" date="2021-01" db="EMBL/GenBank/DDBJ databases">
        <authorList>
            <consortium name="Genoscope - CEA"/>
            <person name="William W."/>
        </authorList>
    </citation>
    <scope>NUCLEOTIDE SEQUENCE</scope>
</reference>
<evidence type="ECO:0000256" key="8">
    <source>
        <dbReference type="ARBA" id="ARBA00023163"/>
    </source>
</evidence>
<dbReference type="PANTHER" id="PTHR12360:SF12">
    <property type="entry name" value="TRANSCRIPTIONAL REPRESSOR NF-X1"/>
    <property type="match status" value="1"/>
</dbReference>
<dbReference type="GO" id="GO:0005634">
    <property type="term" value="C:nucleus"/>
    <property type="evidence" value="ECO:0007669"/>
    <property type="project" value="UniProtKB-SubCell"/>
</dbReference>
<keyword evidence="14" id="KW-1185">Reference proteome</keyword>
<dbReference type="SMART" id="SM00438">
    <property type="entry name" value="ZnF_NFX"/>
    <property type="match status" value="8"/>
</dbReference>
<feature type="compositionally biased region" description="Basic and acidic residues" evidence="11">
    <location>
        <begin position="159"/>
        <end position="168"/>
    </location>
</feature>
<keyword evidence="8" id="KW-0804">Transcription</keyword>
<dbReference type="Proteomes" id="UP000683925">
    <property type="component" value="Unassembled WGS sequence"/>
</dbReference>